<protein>
    <submittedName>
        <fullName evidence="1">Uncharacterized protein</fullName>
    </submittedName>
</protein>
<name>A0A2T9ZDY7_9FUNG</name>
<comment type="caution">
    <text evidence="1">The sequence shown here is derived from an EMBL/GenBank/DDBJ whole genome shotgun (WGS) entry which is preliminary data.</text>
</comment>
<sequence length="302" mass="31785">MYICIYVPVLEKLQPKKVSIFGGLESLINSFNNVLFGYSGRFSQFIDTMRSITFTDKKFLTDVASSIQDGVKKPANVIFSNAFGITDLLLSITGIGGNVIRSAKNFQRSLDQNLAGYSSLFSEAGSGYKASRISSDELNKAVKTASLAAGSRGNANGTANLFRALAKKKKKTNDGQQFITPFTAAGVQLTCSVTAYASPARVKSVLSKYKPAVTPCSSTVNAMNSVSNAAASSRGALRGAIDNSLTAYTIDASEANCGCSNSKSFASSLAILASLLVSQLLAPSGSCRLPNTTLLFARPLSV</sequence>
<evidence type="ECO:0000313" key="1">
    <source>
        <dbReference type="EMBL" id="PVV02762.1"/>
    </source>
</evidence>
<dbReference type="OrthoDB" id="5563019at2759"/>
<reference evidence="1 2" key="1">
    <citation type="journal article" date="2018" name="MBio">
        <title>Comparative Genomics Reveals the Core Gene Toolbox for the Fungus-Insect Symbiosis.</title>
        <authorList>
            <person name="Wang Y."/>
            <person name="Stata M."/>
            <person name="Wang W."/>
            <person name="Stajich J.E."/>
            <person name="White M.M."/>
            <person name="Moncalvo J.M."/>
        </authorList>
    </citation>
    <scope>NUCLEOTIDE SEQUENCE [LARGE SCALE GENOMIC DNA]</scope>
    <source>
        <strain evidence="1 2">SC-DP-2</strain>
    </source>
</reference>
<organism evidence="1 2">
    <name type="scientific">Smittium megazygosporum</name>
    <dbReference type="NCBI Taxonomy" id="133381"/>
    <lineage>
        <taxon>Eukaryota</taxon>
        <taxon>Fungi</taxon>
        <taxon>Fungi incertae sedis</taxon>
        <taxon>Zoopagomycota</taxon>
        <taxon>Kickxellomycotina</taxon>
        <taxon>Harpellomycetes</taxon>
        <taxon>Harpellales</taxon>
        <taxon>Legeriomycetaceae</taxon>
        <taxon>Smittium</taxon>
    </lineage>
</organism>
<dbReference type="Proteomes" id="UP000245609">
    <property type="component" value="Unassembled WGS sequence"/>
</dbReference>
<accession>A0A2T9ZDY7</accession>
<gene>
    <name evidence="1" type="ORF">BB560_002773</name>
</gene>
<dbReference type="EMBL" id="MBFS01000340">
    <property type="protein sequence ID" value="PVV02762.1"/>
    <property type="molecule type" value="Genomic_DNA"/>
</dbReference>
<proteinExistence type="predicted"/>
<dbReference type="AlphaFoldDB" id="A0A2T9ZDY7"/>
<evidence type="ECO:0000313" key="2">
    <source>
        <dbReference type="Proteomes" id="UP000245609"/>
    </source>
</evidence>
<keyword evidence="2" id="KW-1185">Reference proteome</keyword>